<comment type="caution">
    <text evidence="2">The sequence shown here is derived from an EMBL/GenBank/DDBJ whole genome shotgun (WGS) entry which is preliminary data.</text>
</comment>
<feature type="region of interest" description="Disordered" evidence="1">
    <location>
        <begin position="1"/>
        <end position="47"/>
    </location>
</feature>
<gene>
    <name evidence="2" type="ORF">B0H15DRAFT_947570</name>
</gene>
<protein>
    <submittedName>
        <fullName evidence="2">Uncharacterized protein</fullName>
    </submittedName>
</protein>
<organism evidence="2 3">
    <name type="scientific">Mycena belliarum</name>
    <dbReference type="NCBI Taxonomy" id="1033014"/>
    <lineage>
        <taxon>Eukaryota</taxon>
        <taxon>Fungi</taxon>
        <taxon>Dikarya</taxon>
        <taxon>Basidiomycota</taxon>
        <taxon>Agaricomycotina</taxon>
        <taxon>Agaricomycetes</taxon>
        <taxon>Agaricomycetidae</taxon>
        <taxon>Agaricales</taxon>
        <taxon>Marasmiineae</taxon>
        <taxon>Mycenaceae</taxon>
        <taxon>Mycena</taxon>
    </lineage>
</organism>
<keyword evidence="3" id="KW-1185">Reference proteome</keyword>
<feature type="compositionally biased region" description="Basic and acidic residues" evidence="1">
    <location>
        <begin position="146"/>
        <end position="163"/>
    </location>
</feature>
<reference evidence="2" key="1">
    <citation type="submission" date="2023-03" db="EMBL/GenBank/DDBJ databases">
        <title>Massive genome expansion in bonnet fungi (Mycena s.s.) driven by repeated elements and novel gene families across ecological guilds.</title>
        <authorList>
            <consortium name="Lawrence Berkeley National Laboratory"/>
            <person name="Harder C.B."/>
            <person name="Miyauchi S."/>
            <person name="Viragh M."/>
            <person name="Kuo A."/>
            <person name="Thoen E."/>
            <person name="Andreopoulos B."/>
            <person name="Lu D."/>
            <person name="Skrede I."/>
            <person name="Drula E."/>
            <person name="Henrissat B."/>
            <person name="Morin E."/>
            <person name="Kohler A."/>
            <person name="Barry K."/>
            <person name="LaButti K."/>
            <person name="Morin E."/>
            <person name="Salamov A."/>
            <person name="Lipzen A."/>
            <person name="Mereny Z."/>
            <person name="Hegedus B."/>
            <person name="Baldrian P."/>
            <person name="Stursova M."/>
            <person name="Weitz H."/>
            <person name="Taylor A."/>
            <person name="Grigoriev I.V."/>
            <person name="Nagy L.G."/>
            <person name="Martin F."/>
            <person name="Kauserud H."/>
        </authorList>
    </citation>
    <scope>NUCLEOTIDE SEQUENCE</scope>
    <source>
        <strain evidence="2">CBHHK173m</strain>
    </source>
</reference>
<sequence>MDYSPAFSARPRRSPPPSTAQSQCLPPPSTDDAADTHPCRTSRAPRDPAGRCARVLVRLRSGDDVATTAGPKVLHRAAIRVRYRWRTCGERLCGEARRPMGVPGDNSFTKPQLRPFTRPERLGAQHTTSTRACIWSDGGTSSRRGQSKEEVPAASGRSRDDADARHQPVYCGAMWRLIVEARVNLSYSWLDERGEYHRATQMASRGGL</sequence>
<name>A0AAD6XR88_9AGAR</name>
<feature type="compositionally biased region" description="Basic and acidic residues" evidence="1">
    <location>
        <begin position="34"/>
        <end position="47"/>
    </location>
</feature>
<feature type="region of interest" description="Disordered" evidence="1">
    <location>
        <begin position="121"/>
        <end position="163"/>
    </location>
</feature>
<evidence type="ECO:0000256" key="1">
    <source>
        <dbReference type="SAM" id="MobiDB-lite"/>
    </source>
</evidence>
<proteinExistence type="predicted"/>
<dbReference type="EMBL" id="JARJCN010000016">
    <property type="protein sequence ID" value="KAJ7093448.1"/>
    <property type="molecule type" value="Genomic_DNA"/>
</dbReference>
<accession>A0AAD6XR88</accession>
<dbReference type="AlphaFoldDB" id="A0AAD6XR88"/>
<dbReference type="Proteomes" id="UP001222325">
    <property type="component" value="Unassembled WGS sequence"/>
</dbReference>
<evidence type="ECO:0000313" key="2">
    <source>
        <dbReference type="EMBL" id="KAJ7093448.1"/>
    </source>
</evidence>
<evidence type="ECO:0000313" key="3">
    <source>
        <dbReference type="Proteomes" id="UP001222325"/>
    </source>
</evidence>